<feature type="compositionally biased region" description="Basic and acidic residues" evidence="1">
    <location>
        <begin position="167"/>
        <end position="180"/>
    </location>
</feature>
<evidence type="ECO:0000256" key="1">
    <source>
        <dbReference type="SAM" id="MobiDB-lite"/>
    </source>
</evidence>
<dbReference type="EMBL" id="BAAAHP010000187">
    <property type="protein sequence ID" value="GAA0897987.1"/>
    <property type="molecule type" value="Genomic_DNA"/>
</dbReference>
<feature type="region of interest" description="Disordered" evidence="1">
    <location>
        <begin position="151"/>
        <end position="186"/>
    </location>
</feature>
<keyword evidence="4" id="KW-1185">Reference proteome</keyword>
<organism evidence="3 4">
    <name type="scientific">Pseudonocardia zijingensis</name>
    <dbReference type="NCBI Taxonomy" id="153376"/>
    <lineage>
        <taxon>Bacteria</taxon>
        <taxon>Bacillati</taxon>
        <taxon>Actinomycetota</taxon>
        <taxon>Actinomycetes</taxon>
        <taxon>Pseudonocardiales</taxon>
        <taxon>Pseudonocardiaceae</taxon>
        <taxon>Pseudonocardia</taxon>
    </lineage>
</organism>
<accession>A0ABN1NA83</accession>
<feature type="compositionally biased region" description="Basic and acidic residues" evidence="1">
    <location>
        <begin position="70"/>
        <end position="79"/>
    </location>
</feature>
<sequence>MSIVVCTGPSARAKGLVVGQNWWLVVLAVVVVALLVAVALIAGRRRRGGTPSSSDTGIATTAAGGSTEQKPADDAEEHAPAPQIPAPREELQPTAPPEADADADAPPAPRRPDSAGSALAALDSGLVGPASTFTAAAAAVTAATARPGPYPGSLLPAVDGSNPSPEHQVKAHEGSHRYHTPDSPFYQRTRGDVWFRSAEEARAAGFTAWDAR</sequence>
<feature type="compositionally biased region" description="Low complexity" evidence="1">
    <location>
        <begin position="52"/>
        <end position="67"/>
    </location>
</feature>
<evidence type="ECO:0000313" key="4">
    <source>
        <dbReference type="Proteomes" id="UP001499967"/>
    </source>
</evidence>
<name>A0ABN1NA83_9PSEU</name>
<proteinExistence type="predicted"/>
<keyword evidence="2" id="KW-0812">Transmembrane</keyword>
<reference evidence="3 4" key="1">
    <citation type="journal article" date="2019" name="Int. J. Syst. Evol. Microbiol.">
        <title>The Global Catalogue of Microorganisms (GCM) 10K type strain sequencing project: providing services to taxonomists for standard genome sequencing and annotation.</title>
        <authorList>
            <consortium name="The Broad Institute Genomics Platform"/>
            <consortium name="The Broad Institute Genome Sequencing Center for Infectious Disease"/>
            <person name="Wu L."/>
            <person name="Ma J."/>
        </authorList>
    </citation>
    <scope>NUCLEOTIDE SEQUENCE [LARGE SCALE GENOMIC DNA]</scope>
    <source>
        <strain evidence="3 4">JCM 11117</strain>
    </source>
</reference>
<keyword evidence="2" id="KW-0472">Membrane</keyword>
<feature type="region of interest" description="Disordered" evidence="1">
    <location>
        <begin position="45"/>
        <end position="116"/>
    </location>
</feature>
<feature type="transmembrane region" description="Helical" evidence="2">
    <location>
        <begin position="22"/>
        <end position="42"/>
    </location>
</feature>
<evidence type="ECO:0000256" key="2">
    <source>
        <dbReference type="SAM" id="Phobius"/>
    </source>
</evidence>
<protein>
    <submittedName>
        <fullName evidence="3">Uncharacterized protein</fullName>
    </submittedName>
</protein>
<gene>
    <name evidence="3" type="ORF">GCM10009559_59620</name>
</gene>
<dbReference type="Proteomes" id="UP001499967">
    <property type="component" value="Unassembled WGS sequence"/>
</dbReference>
<keyword evidence="2" id="KW-1133">Transmembrane helix</keyword>
<comment type="caution">
    <text evidence="3">The sequence shown here is derived from an EMBL/GenBank/DDBJ whole genome shotgun (WGS) entry which is preliminary data.</text>
</comment>
<evidence type="ECO:0000313" key="3">
    <source>
        <dbReference type="EMBL" id="GAA0897987.1"/>
    </source>
</evidence>